<dbReference type="EMBL" id="SPHZ02000003">
    <property type="protein sequence ID" value="KAF0924734.1"/>
    <property type="molecule type" value="Genomic_DNA"/>
</dbReference>
<feature type="domain" description="Oberon coiled-coil region" evidence="9">
    <location>
        <begin position="446"/>
        <end position="589"/>
    </location>
</feature>
<feature type="compositionally biased region" description="Basic and acidic residues" evidence="7">
    <location>
        <begin position="57"/>
        <end position="69"/>
    </location>
</feature>
<evidence type="ECO:0000256" key="7">
    <source>
        <dbReference type="SAM" id="MobiDB-lite"/>
    </source>
</evidence>
<dbReference type="PANTHER" id="PTHR21736">
    <property type="entry name" value="VERNALIZATION-INSENSITIVE PROTEIN 3"/>
    <property type="match status" value="1"/>
</dbReference>
<dbReference type="InterPro" id="IPR004082">
    <property type="entry name" value="OBERON"/>
</dbReference>
<proteinExistence type="predicted"/>
<keyword evidence="5" id="KW-0175">Coiled coil</keyword>
<evidence type="ECO:0000313" key="10">
    <source>
        <dbReference type="EMBL" id="KAF0924734.1"/>
    </source>
</evidence>
<evidence type="ECO:0000256" key="1">
    <source>
        <dbReference type="ARBA" id="ARBA00004123"/>
    </source>
</evidence>
<dbReference type="InterPro" id="IPR032881">
    <property type="entry name" value="Oberon-like_PHD"/>
</dbReference>
<evidence type="ECO:0000256" key="2">
    <source>
        <dbReference type="ARBA" id="ARBA00022723"/>
    </source>
</evidence>
<feature type="domain" description="Oberon-like PHD finger" evidence="8">
    <location>
        <begin position="217"/>
        <end position="341"/>
    </location>
</feature>
<dbReference type="AlphaFoldDB" id="A0A6G1EJZ8"/>
<evidence type="ECO:0008006" key="12">
    <source>
        <dbReference type="Google" id="ProtNLM"/>
    </source>
</evidence>
<feature type="compositionally biased region" description="Polar residues" evidence="7">
    <location>
        <begin position="1"/>
        <end position="14"/>
    </location>
</feature>
<accession>A0A6G1EJZ8</accession>
<dbReference type="GO" id="GO:0010468">
    <property type="term" value="P:regulation of gene expression"/>
    <property type="evidence" value="ECO:0007669"/>
    <property type="project" value="TreeGrafter"/>
</dbReference>
<evidence type="ECO:0000256" key="5">
    <source>
        <dbReference type="ARBA" id="ARBA00023054"/>
    </source>
</evidence>
<dbReference type="GO" id="GO:0008270">
    <property type="term" value="F:zinc ion binding"/>
    <property type="evidence" value="ECO:0007669"/>
    <property type="project" value="UniProtKB-KW"/>
</dbReference>
<feature type="region of interest" description="Disordered" evidence="7">
    <location>
        <begin position="42"/>
        <end position="69"/>
    </location>
</feature>
<evidence type="ECO:0000256" key="6">
    <source>
        <dbReference type="ARBA" id="ARBA00023242"/>
    </source>
</evidence>
<evidence type="ECO:0000256" key="3">
    <source>
        <dbReference type="ARBA" id="ARBA00022771"/>
    </source>
</evidence>
<dbReference type="GO" id="GO:0005634">
    <property type="term" value="C:nucleus"/>
    <property type="evidence" value="ECO:0007669"/>
    <property type="project" value="UniProtKB-SubCell"/>
</dbReference>
<keyword evidence="3" id="KW-0863">Zinc-finger</keyword>
<dbReference type="GO" id="GO:0010071">
    <property type="term" value="P:root meristem specification"/>
    <property type="evidence" value="ECO:0007669"/>
    <property type="project" value="TreeGrafter"/>
</dbReference>
<dbReference type="PANTHER" id="PTHR21736:SF37">
    <property type="entry name" value="PROTEIN OBERON 2"/>
    <property type="match status" value="1"/>
</dbReference>
<keyword evidence="2" id="KW-0479">Metal-binding</keyword>
<dbReference type="InterPro" id="IPR047578">
    <property type="entry name" value="OBE1-like_PHD"/>
</dbReference>
<feature type="region of interest" description="Disordered" evidence="7">
    <location>
        <begin position="1"/>
        <end position="29"/>
    </location>
</feature>
<dbReference type="OrthoDB" id="655272at2759"/>
<comment type="subcellular location">
    <subcellularLocation>
        <location evidence="1">Nucleus</location>
    </subcellularLocation>
</comment>
<dbReference type="CDD" id="cd15612">
    <property type="entry name" value="PHD_OBE1_like"/>
    <property type="match status" value="1"/>
</dbReference>
<sequence>MAISSSANFHQPNPQELPAPCQNGSTSGHQASFSLALANQEPLLNSDPGHNSAIEHATPRSETLPRKSSDPAALAVAVKMEDEGKEVITYDASNWQIICQIPTSCSTLTVWDIVQDNVAVVANKMKVMQEGPLEELKTAIRMVMETTDDDQHHKEDFIYLQKYVQVRPDLTPAMLLTAHPVQLEILVALRMGITAYLHQNVSLPRSRLTEIFFYERCKNMACQITLPAGECKCDICCYRKGFCNLCMCVICSKFDFEVNTCCWIGCDACSHWTHTECAIREGQIKTAITVKNGIGHTETLFICMACQETSELLGWVRNVFQHCVQIWDRAALSRELEYVHKVFSVSEDLKGKKLFEKCANLIERLKIVPAEPMSPEVLVQALQEVELDDTPKINENEEPVHQNTDPQDGCNQLSEYVQEAADEKAATNKKARLCVEASTDSEQQLMAAERLRKEKAKAAAEEIMAVARLRQKQEAEELDRVVRLKKAEAEMFHLKAKEAQVEAERLQLVAMAKLEKAERDYTNLYLKHRMEDAEAEKHLIFHKLNMQEMNQQMHPPPPPTTTTQLASSSSSAAVAVVPAQNTMLCKILDALSRLPASSKSGAVVSKVHELLREALGMPCSSCTVDVHGGEDPLQMMMLNEIYDMFISLIK</sequence>
<dbReference type="GO" id="GO:0010492">
    <property type="term" value="P:maintenance of shoot apical meristem identity"/>
    <property type="evidence" value="ECO:0007669"/>
    <property type="project" value="TreeGrafter"/>
</dbReference>
<organism evidence="10 11">
    <name type="scientific">Oryza meyeriana var. granulata</name>
    <dbReference type="NCBI Taxonomy" id="110450"/>
    <lineage>
        <taxon>Eukaryota</taxon>
        <taxon>Viridiplantae</taxon>
        <taxon>Streptophyta</taxon>
        <taxon>Embryophyta</taxon>
        <taxon>Tracheophyta</taxon>
        <taxon>Spermatophyta</taxon>
        <taxon>Magnoliopsida</taxon>
        <taxon>Liliopsida</taxon>
        <taxon>Poales</taxon>
        <taxon>Poaceae</taxon>
        <taxon>BOP clade</taxon>
        <taxon>Oryzoideae</taxon>
        <taxon>Oryzeae</taxon>
        <taxon>Oryzinae</taxon>
        <taxon>Oryza</taxon>
        <taxon>Oryza meyeriana</taxon>
    </lineage>
</organism>
<keyword evidence="6" id="KW-0539">Nucleus</keyword>
<dbReference type="InterPro" id="IPR032535">
    <property type="entry name" value="Oberon_CC"/>
</dbReference>
<keyword evidence="4" id="KW-0862">Zinc</keyword>
<dbReference type="Proteomes" id="UP000479710">
    <property type="component" value="Unassembled WGS sequence"/>
</dbReference>
<dbReference type="Pfam" id="PF07227">
    <property type="entry name" value="PHD_Oberon"/>
    <property type="match status" value="1"/>
</dbReference>
<evidence type="ECO:0000259" key="8">
    <source>
        <dbReference type="Pfam" id="PF07227"/>
    </source>
</evidence>
<dbReference type="Pfam" id="PF16312">
    <property type="entry name" value="Oberon_cc"/>
    <property type="match status" value="1"/>
</dbReference>
<protein>
    <recommendedName>
        <fullName evidence="12">OBERON-like protein</fullName>
    </recommendedName>
</protein>
<evidence type="ECO:0000313" key="11">
    <source>
        <dbReference type="Proteomes" id="UP000479710"/>
    </source>
</evidence>
<evidence type="ECO:0000256" key="4">
    <source>
        <dbReference type="ARBA" id="ARBA00022833"/>
    </source>
</evidence>
<dbReference type="PRINTS" id="PR01544">
    <property type="entry name" value="ARATH130DUF"/>
</dbReference>
<comment type="caution">
    <text evidence="10">The sequence shown here is derived from an EMBL/GenBank/DDBJ whole genome shotgun (WGS) entry which is preliminary data.</text>
</comment>
<gene>
    <name evidence="10" type="ORF">E2562_014537</name>
</gene>
<keyword evidence="11" id="KW-1185">Reference proteome</keyword>
<name>A0A6G1EJZ8_9ORYZ</name>
<reference evidence="10 11" key="1">
    <citation type="submission" date="2019-11" db="EMBL/GenBank/DDBJ databases">
        <title>Whole genome sequence of Oryza granulata.</title>
        <authorList>
            <person name="Li W."/>
        </authorList>
    </citation>
    <scope>NUCLEOTIDE SEQUENCE [LARGE SCALE GENOMIC DNA]</scope>
    <source>
        <strain evidence="11">cv. Menghai</strain>
        <tissue evidence="10">Leaf</tissue>
    </source>
</reference>
<dbReference type="GO" id="GO:0010078">
    <property type="term" value="P:maintenance of root meristem identity"/>
    <property type="evidence" value="ECO:0007669"/>
    <property type="project" value="TreeGrafter"/>
</dbReference>
<evidence type="ECO:0000259" key="9">
    <source>
        <dbReference type="Pfam" id="PF16312"/>
    </source>
</evidence>